<evidence type="ECO:0000313" key="4">
    <source>
        <dbReference type="Proteomes" id="UP001501170"/>
    </source>
</evidence>
<keyword evidence="2" id="KW-0472">Membrane</keyword>
<dbReference type="Proteomes" id="UP001501170">
    <property type="component" value="Unassembled WGS sequence"/>
</dbReference>
<organism evidence="3 4">
    <name type="scientific">Gordonia cholesterolivorans</name>
    <dbReference type="NCBI Taxonomy" id="559625"/>
    <lineage>
        <taxon>Bacteria</taxon>
        <taxon>Bacillati</taxon>
        <taxon>Actinomycetota</taxon>
        <taxon>Actinomycetes</taxon>
        <taxon>Mycobacteriales</taxon>
        <taxon>Gordoniaceae</taxon>
        <taxon>Gordonia</taxon>
    </lineage>
</organism>
<sequence>MEGLAVTRTRVSHRLAVAVGVLAAVLSGAMILVYAETVDLRGRPHAHRLGWPPTWHWVWAAIVAAIVALAARALLRRLVFTAHVRRDSTTADPADETDSTRRAETQMLTKTRRSGHAA</sequence>
<reference evidence="3 4" key="1">
    <citation type="journal article" date="2019" name="Int. J. Syst. Evol. Microbiol.">
        <title>The Global Catalogue of Microorganisms (GCM) 10K type strain sequencing project: providing services to taxonomists for standard genome sequencing and annotation.</title>
        <authorList>
            <consortium name="The Broad Institute Genomics Platform"/>
            <consortium name="The Broad Institute Genome Sequencing Center for Infectious Disease"/>
            <person name="Wu L."/>
            <person name="Ma J."/>
        </authorList>
    </citation>
    <scope>NUCLEOTIDE SEQUENCE [LARGE SCALE GENOMIC DNA]</scope>
    <source>
        <strain evidence="3 4">JCM 16227</strain>
    </source>
</reference>
<proteinExistence type="predicted"/>
<evidence type="ECO:0000313" key="3">
    <source>
        <dbReference type="EMBL" id="GAA2385439.1"/>
    </source>
</evidence>
<gene>
    <name evidence="3" type="ORF">GCM10009855_27020</name>
</gene>
<evidence type="ECO:0000256" key="2">
    <source>
        <dbReference type="SAM" id="Phobius"/>
    </source>
</evidence>
<dbReference type="EMBL" id="BAAARB010000015">
    <property type="protein sequence ID" value="GAA2385439.1"/>
    <property type="molecule type" value="Genomic_DNA"/>
</dbReference>
<feature type="region of interest" description="Disordered" evidence="1">
    <location>
        <begin position="88"/>
        <end position="118"/>
    </location>
</feature>
<keyword evidence="2" id="KW-0812">Transmembrane</keyword>
<comment type="caution">
    <text evidence="3">The sequence shown here is derived from an EMBL/GenBank/DDBJ whole genome shotgun (WGS) entry which is preliminary data.</text>
</comment>
<keyword evidence="4" id="KW-1185">Reference proteome</keyword>
<protein>
    <submittedName>
        <fullName evidence="3">Uncharacterized protein</fullName>
    </submittedName>
</protein>
<feature type="transmembrane region" description="Helical" evidence="2">
    <location>
        <begin position="15"/>
        <end position="35"/>
    </location>
</feature>
<keyword evidence="2" id="KW-1133">Transmembrane helix</keyword>
<feature type="transmembrane region" description="Helical" evidence="2">
    <location>
        <begin position="55"/>
        <end position="75"/>
    </location>
</feature>
<accession>A0ABN3HQQ6</accession>
<evidence type="ECO:0000256" key="1">
    <source>
        <dbReference type="SAM" id="MobiDB-lite"/>
    </source>
</evidence>
<name>A0ABN3HQQ6_9ACTN</name>